<dbReference type="EMBL" id="CM016559">
    <property type="protein sequence ID" value="TKW02367.1"/>
    <property type="molecule type" value="Genomic_DNA"/>
</dbReference>
<evidence type="ECO:0000313" key="2">
    <source>
        <dbReference type="Proteomes" id="UP000298652"/>
    </source>
</evidence>
<proteinExistence type="predicted"/>
<dbReference type="Gramene" id="TKW02367">
    <property type="protein sequence ID" value="TKW02367"/>
    <property type="gene ID" value="SEVIR_8G238850v2"/>
</dbReference>
<keyword evidence="2" id="KW-1185">Reference proteome</keyword>
<protein>
    <submittedName>
        <fullName evidence="1">Uncharacterized protein</fullName>
    </submittedName>
</protein>
<accession>A0A4U6TX59</accession>
<evidence type="ECO:0000313" key="1">
    <source>
        <dbReference type="EMBL" id="TKW02367.1"/>
    </source>
</evidence>
<dbReference type="Proteomes" id="UP000298652">
    <property type="component" value="Chromosome 8"/>
</dbReference>
<reference evidence="1" key="1">
    <citation type="submission" date="2019-03" db="EMBL/GenBank/DDBJ databases">
        <title>WGS assembly of Setaria viridis.</title>
        <authorList>
            <person name="Huang P."/>
            <person name="Jenkins J."/>
            <person name="Grimwood J."/>
            <person name="Barry K."/>
            <person name="Healey A."/>
            <person name="Mamidi S."/>
            <person name="Sreedasyam A."/>
            <person name="Shu S."/>
            <person name="Feldman M."/>
            <person name="Wu J."/>
            <person name="Yu Y."/>
            <person name="Chen C."/>
            <person name="Johnson J."/>
            <person name="Rokhsar D."/>
            <person name="Baxter I."/>
            <person name="Schmutz J."/>
            <person name="Brutnell T."/>
            <person name="Kellogg E."/>
        </authorList>
    </citation>
    <scope>NUCLEOTIDE SEQUENCE [LARGE SCALE GENOMIC DNA]</scope>
</reference>
<sequence length="84" mass="9193">MTTGRVYLWQWWREVPELGEAVAAGEVGRSWRQGLGLAAAEALGLSPEPREVMGGLGTGPACSSISVLMRELPRSWDCSHRRRG</sequence>
<dbReference type="AlphaFoldDB" id="A0A4U6TX59"/>
<name>A0A4U6TX59_SETVI</name>
<organism evidence="1 2">
    <name type="scientific">Setaria viridis</name>
    <name type="common">Green bristlegrass</name>
    <name type="synonym">Setaria italica subsp. viridis</name>
    <dbReference type="NCBI Taxonomy" id="4556"/>
    <lineage>
        <taxon>Eukaryota</taxon>
        <taxon>Viridiplantae</taxon>
        <taxon>Streptophyta</taxon>
        <taxon>Embryophyta</taxon>
        <taxon>Tracheophyta</taxon>
        <taxon>Spermatophyta</taxon>
        <taxon>Magnoliopsida</taxon>
        <taxon>Liliopsida</taxon>
        <taxon>Poales</taxon>
        <taxon>Poaceae</taxon>
        <taxon>PACMAD clade</taxon>
        <taxon>Panicoideae</taxon>
        <taxon>Panicodae</taxon>
        <taxon>Paniceae</taxon>
        <taxon>Cenchrinae</taxon>
        <taxon>Setaria</taxon>
    </lineage>
</organism>
<gene>
    <name evidence="1" type="ORF">SEVIR_8G238850v2</name>
</gene>